<dbReference type="GO" id="GO:0019464">
    <property type="term" value="P:glycine decarboxylation via glycine cleavage system"/>
    <property type="evidence" value="ECO:0007669"/>
    <property type="project" value="UniProtKB-UniRule"/>
</dbReference>
<evidence type="ECO:0000259" key="8">
    <source>
        <dbReference type="Pfam" id="PF21478"/>
    </source>
</evidence>
<evidence type="ECO:0000256" key="5">
    <source>
        <dbReference type="ARBA" id="ARBA00049026"/>
    </source>
</evidence>
<dbReference type="STRING" id="1312852.EG19_02220"/>
<dbReference type="EC" id="1.4.4.2" evidence="6"/>
<organism evidence="9 10">
    <name type="scientific">Thermoanaerobaculum aquaticum</name>
    <dbReference type="NCBI Taxonomy" id="1312852"/>
    <lineage>
        <taxon>Bacteria</taxon>
        <taxon>Pseudomonadati</taxon>
        <taxon>Acidobacteriota</taxon>
        <taxon>Thermoanaerobaculia</taxon>
        <taxon>Thermoanaerobaculales</taxon>
        <taxon>Thermoanaerobaculaceae</taxon>
        <taxon>Thermoanaerobaculum</taxon>
    </lineage>
</organism>
<evidence type="ECO:0000256" key="2">
    <source>
        <dbReference type="ARBA" id="ARBA00003788"/>
    </source>
</evidence>
<dbReference type="Pfam" id="PF21478">
    <property type="entry name" value="GcvP2_C"/>
    <property type="match status" value="1"/>
</dbReference>
<dbReference type="FunFam" id="3.90.1150.10:FF:000014">
    <property type="entry name" value="Probable glycine dehydrogenase (decarboxylating) subunit 2"/>
    <property type="match status" value="1"/>
</dbReference>
<dbReference type="InterPro" id="IPR049316">
    <property type="entry name" value="GDC-P_C"/>
</dbReference>
<dbReference type="InterPro" id="IPR049315">
    <property type="entry name" value="GDC-P_N"/>
</dbReference>
<feature type="modified residue" description="N6-(pyridoxal phosphate)lysine" evidence="6">
    <location>
        <position position="277"/>
    </location>
</feature>
<evidence type="ECO:0000256" key="6">
    <source>
        <dbReference type="HAMAP-Rule" id="MF_00713"/>
    </source>
</evidence>
<dbReference type="Gene3D" id="3.40.640.10">
    <property type="entry name" value="Type I PLP-dependent aspartate aminotransferase-like (Major domain)"/>
    <property type="match status" value="1"/>
</dbReference>
<dbReference type="HAMAP" id="MF_00713">
    <property type="entry name" value="GcvPB"/>
    <property type="match status" value="1"/>
</dbReference>
<dbReference type="Gene3D" id="6.20.440.10">
    <property type="match status" value="1"/>
</dbReference>
<dbReference type="GO" id="GO:0005829">
    <property type="term" value="C:cytosol"/>
    <property type="evidence" value="ECO:0007669"/>
    <property type="project" value="TreeGrafter"/>
</dbReference>
<feature type="domain" description="Glycine dehydrogenase C-terminal" evidence="8">
    <location>
        <begin position="357"/>
        <end position="457"/>
    </location>
</feature>
<keyword evidence="3 6" id="KW-0663">Pyridoxal phosphate</keyword>
<dbReference type="InterPro" id="IPR023012">
    <property type="entry name" value="GcvPB"/>
</dbReference>
<dbReference type="Pfam" id="PF02347">
    <property type="entry name" value="GDC-P"/>
    <property type="match status" value="1"/>
</dbReference>
<dbReference type="AlphaFoldDB" id="A0A062XMM0"/>
<gene>
    <name evidence="6" type="primary">gcvPB</name>
    <name evidence="9" type="ORF">EG19_02220</name>
</gene>
<dbReference type="SUPFAM" id="SSF53383">
    <property type="entry name" value="PLP-dependent transferases"/>
    <property type="match status" value="1"/>
</dbReference>
<evidence type="ECO:0000256" key="1">
    <source>
        <dbReference type="ARBA" id="ARBA00001933"/>
    </source>
</evidence>
<dbReference type="FunFam" id="3.40.640.10:FF:000224">
    <property type="entry name" value="Probable glycine dehydrogenase (decarboxylating) subunit 2"/>
    <property type="match status" value="1"/>
</dbReference>
<dbReference type="RefSeq" id="WP_038048762.1">
    <property type="nucleotide sequence ID" value="NZ_JMFG01000016.1"/>
</dbReference>
<comment type="caution">
    <text evidence="9">The sequence shown here is derived from an EMBL/GenBank/DDBJ whole genome shotgun (WGS) entry which is preliminary data.</text>
</comment>
<name>A0A062XMM0_9BACT</name>
<dbReference type="Proteomes" id="UP000027284">
    <property type="component" value="Unassembled WGS sequence"/>
</dbReference>
<comment type="cofactor">
    <cofactor evidence="1 6">
        <name>pyridoxal 5'-phosphate</name>
        <dbReference type="ChEBI" id="CHEBI:597326"/>
    </cofactor>
</comment>
<comment type="subunit">
    <text evidence="6">The glycine cleavage system is composed of four proteins: P, T, L and H. In this organism, the P 'protein' is a heterodimer of two subunits.</text>
</comment>
<comment type="similarity">
    <text evidence="6">Belongs to the GcvP family. C-terminal subunit subfamily.</text>
</comment>
<dbReference type="GO" id="GO:0004375">
    <property type="term" value="F:glycine dehydrogenase (decarboxylating) activity"/>
    <property type="evidence" value="ECO:0007669"/>
    <property type="project" value="UniProtKB-EC"/>
</dbReference>
<dbReference type="OrthoDB" id="9801272at2"/>
<evidence type="ECO:0000256" key="3">
    <source>
        <dbReference type="ARBA" id="ARBA00022898"/>
    </source>
</evidence>
<evidence type="ECO:0000256" key="4">
    <source>
        <dbReference type="ARBA" id="ARBA00023002"/>
    </source>
</evidence>
<dbReference type="GO" id="GO:0005960">
    <property type="term" value="C:glycine cleavage complex"/>
    <property type="evidence" value="ECO:0007669"/>
    <property type="project" value="TreeGrafter"/>
</dbReference>
<protein>
    <recommendedName>
        <fullName evidence="6">Probable glycine dehydrogenase (decarboxylating) subunit 2</fullName>
        <ecNumber evidence="6">1.4.4.2</ecNumber>
    </recommendedName>
    <alternativeName>
        <fullName evidence="6">Glycine cleavage system P-protein subunit 2</fullName>
    </alternativeName>
    <alternativeName>
        <fullName evidence="6">Glycine decarboxylase subunit 2</fullName>
    </alternativeName>
    <alternativeName>
        <fullName evidence="6">Glycine dehydrogenase (aminomethyl-transferring) subunit 2</fullName>
    </alternativeName>
</protein>
<comment type="function">
    <text evidence="2 6">The glycine cleavage system catalyzes the degradation of glycine. The P protein binds the alpha-amino group of glycine through its pyridoxal phosphate cofactor; CO(2) is released and the remaining methylamine moiety is then transferred to the lipoamide cofactor of the H protein.</text>
</comment>
<dbReference type="GO" id="GO:0030170">
    <property type="term" value="F:pyridoxal phosphate binding"/>
    <property type="evidence" value="ECO:0007669"/>
    <property type="project" value="TreeGrafter"/>
</dbReference>
<keyword evidence="4 6" id="KW-0560">Oxidoreductase</keyword>
<evidence type="ECO:0000313" key="9">
    <source>
        <dbReference type="EMBL" id="KDA53807.1"/>
    </source>
</evidence>
<dbReference type="NCBIfam" id="NF003346">
    <property type="entry name" value="PRK04366.1"/>
    <property type="match status" value="1"/>
</dbReference>
<dbReference type="InterPro" id="IPR020581">
    <property type="entry name" value="GDC_P"/>
</dbReference>
<evidence type="ECO:0000313" key="10">
    <source>
        <dbReference type="Proteomes" id="UP000027284"/>
    </source>
</evidence>
<dbReference type="InterPro" id="IPR015424">
    <property type="entry name" value="PyrdxlP-dep_Trfase"/>
</dbReference>
<dbReference type="InterPro" id="IPR015421">
    <property type="entry name" value="PyrdxlP-dep_Trfase_major"/>
</dbReference>
<dbReference type="PANTHER" id="PTHR11773">
    <property type="entry name" value="GLYCINE DEHYDROGENASE, DECARBOXYLATING"/>
    <property type="match status" value="1"/>
</dbReference>
<accession>A0A062XMM0</accession>
<dbReference type="Gene3D" id="3.90.1150.10">
    <property type="entry name" value="Aspartate Aminotransferase, domain 1"/>
    <property type="match status" value="1"/>
</dbReference>
<feature type="domain" description="Glycine cleavage system P-protein N-terminal" evidence="7">
    <location>
        <begin position="55"/>
        <end position="304"/>
    </location>
</feature>
<dbReference type="EMBL" id="JMFG01000016">
    <property type="protein sequence ID" value="KDA53807.1"/>
    <property type="molecule type" value="Genomic_DNA"/>
</dbReference>
<keyword evidence="10" id="KW-1185">Reference proteome</keyword>
<dbReference type="InterPro" id="IPR015422">
    <property type="entry name" value="PyrdxlP-dep_Trfase_small"/>
</dbReference>
<reference evidence="9 10" key="1">
    <citation type="submission" date="2014-04" db="EMBL/GenBank/DDBJ databases">
        <title>The Genome Sequence of Thermoanaerobaculum aquaticum MP-01, The First Cultivated Group 23 Acidobacterium.</title>
        <authorList>
            <person name="Stamps B.W."/>
            <person name="Losey N.A."/>
            <person name="Lawson P.A."/>
            <person name="Stevenson B.S."/>
        </authorList>
    </citation>
    <scope>NUCLEOTIDE SEQUENCE [LARGE SCALE GENOMIC DNA]</scope>
    <source>
        <strain evidence="9 10">MP-01</strain>
    </source>
</reference>
<dbReference type="PANTHER" id="PTHR11773:SF1">
    <property type="entry name" value="GLYCINE DEHYDROGENASE (DECARBOXYLATING), MITOCHONDRIAL"/>
    <property type="match status" value="1"/>
</dbReference>
<dbReference type="GO" id="GO:0016594">
    <property type="term" value="F:glycine binding"/>
    <property type="evidence" value="ECO:0007669"/>
    <property type="project" value="TreeGrafter"/>
</dbReference>
<comment type="catalytic activity">
    <reaction evidence="5 6">
        <text>N(6)-[(R)-lipoyl]-L-lysyl-[glycine-cleavage complex H protein] + glycine + H(+) = N(6)-[(R)-S(8)-aminomethyldihydrolipoyl]-L-lysyl-[glycine-cleavage complex H protein] + CO2</text>
        <dbReference type="Rhea" id="RHEA:24304"/>
        <dbReference type="Rhea" id="RHEA-COMP:10494"/>
        <dbReference type="Rhea" id="RHEA-COMP:10495"/>
        <dbReference type="ChEBI" id="CHEBI:15378"/>
        <dbReference type="ChEBI" id="CHEBI:16526"/>
        <dbReference type="ChEBI" id="CHEBI:57305"/>
        <dbReference type="ChEBI" id="CHEBI:83099"/>
        <dbReference type="ChEBI" id="CHEBI:83143"/>
        <dbReference type="EC" id="1.4.4.2"/>
    </reaction>
</comment>
<sequence>MKGKSLRAREALIFERSTPGTVGYQLPAFDVEPVDPAKTLGAELVRGEIADLPEVSEVEVVRHFHRLSQWNYAVDEGLYPLGSCTMKYNPRINEELARLSGFAQVHPLQPESEVQGALRLMWELEQALIGITGMARVTLQPAAGAHGELAGMLMIRKALEDRGEGRRTVLIPDSAHGTNPASAVFAGFKVKEIASTSAGTLDVDALRRELESGDVAALMITVPNTLGVFEPEIAKAAAMLHEKGAFLYMDGANLNAFVGVASPGKMGADALHINLHKTFSTPHGGGGPGAGPVAVSRLLEPYLPVPVVEKRQGVFTLDYDRPKSIGKVRSFYGNFGIMVRALAYILSLGRNGLKAMTEAAVLNANYLRRALAEHYHLPYQSPTLHEVVFDDSRQKPFGVSNIDIAKRLLDYGFHAPTVSFPLIVHGALMIEPTDSESLAELEAFVEAMKAIAQEARENPELLKTAPHTTPVRRLDEVRAARQPILRWYPQGAESP</sequence>
<evidence type="ECO:0000259" key="7">
    <source>
        <dbReference type="Pfam" id="PF02347"/>
    </source>
</evidence>
<proteinExistence type="inferred from homology"/>